<proteinExistence type="predicted"/>
<sequence>MRSLREHSFQSSHTPRCGGGWHPSQSQQTLAQGIQDRLAPHQANGHVVHLKRIPWLKWPRQIQDWVRRIDRQRQVDVIWPVMDEASIQAGKHDIGYAWVVCESKYAASRLAREVNHYSRRNTCFGRTLEASHAKHPRALSSNGSSAVHASPGEEVGSIDITGLIAPAHNPDN</sequence>
<organism evidence="2 3">
    <name type="scientific">Colletotrichum kahawae</name>
    <name type="common">Coffee berry disease fungus</name>
    <dbReference type="NCBI Taxonomy" id="34407"/>
    <lineage>
        <taxon>Eukaryota</taxon>
        <taxon>Fungi</taxon>
        <taxon>Dikarya</taxon>
        <taxon>Ascomycota</taxon>
        <taxon>Pezizomycotina</taxon>
        <taxon>Sordariomycetes</taxon>
        <taxon>Hypocreomycetidae</taxon>
        <taxon>Glomerellales</taxon>
        <taxon>Glomerellaceae</taxon>
        <taxon>Colletotrichum</taxon>
        <taxon>Colletotrichum gloeosporioides species complex</taxon>
    </lineage>
</organism>
<comment type="caution">
    <text evidence="2">The sequence shown here is derived from an EMBL/GenBank/DDBJ whole genome shotgun (WGS) entry which is preliminary data.</text>
</comment>
<dbReference type="Proteomes" id="UP001281614">
    <property type="component" value="Unassembled WGS sequence"/>
</dbReference>
<protein>
    <submittedName>
        <fullName evidence="2">Uncharacterized protein</fullName>
    </submittedName>
</protein>
<feature type="region of interest" description="Disordered" evidence="1">
    <location>
        <begin position="1"/>
        <end position="26"/>
    </location>
</feature>
<evidence type="ECO:0000313" key="2">
    <source>
        <dbReference type="EMBL" id="KAK2780502.1"/>
    </source>
</evidence>
<dbReference type="EMBL" id="VYYT01000001">
    <property type="protein sequence ID" value="KAK2780502.1"/>
    <property type="molecule type" value="Genomic_DNA"/>
</dbReference>
<evidence type="ECO:0000256" key="1">
    <source>
        <dbReference type="SAM" id="MobiDB-lite"/>
    </source>
</evidence>
<accession>A0AAD9YWE7</accession>
<dbReference type="AlphaFoldDB" id="A0AAD9YWE7"/>
<gene>
    <name evidence="2" type="ORF">CKAH01_00446</name>
</gene>
<evidence type="ECO:0000313" key="3">
    <source>
        <dbReference type="Proteomes" id="UP001281614"/>
    </source>
</evidence>
<reference evidence="2" key="1">
    <citation type="submission" date="2023-02" db="EMBL/GenBank/DDBJ databases">
        <title>Colletotrichum kahawae CIFC_Que2 genome sequencing and assembly.</title>
        <authorList>
            <person name="Baroncelli R."/>
        </authorList>
    </citation>
    <scope>NUCLEOTIDE SEQUENCE</scope>
    <source>
        <strain evidence="2">CIFC_Que2</strain>
    </source>
</reference>
<keyword evidence="3" id="KW-1185">Reference proteome</keyword>
<name>A0AAD9YWE7_COLKA</name>